<evidence type="ECO:0000256" key="1">
    <source>
        <dbReference type="SAM" id="MobiDB-lite"/>
    </source>
</evidence>
<dbReference type="Gramene" id="Manes.11G011800.1.v8.1">
    <property type="protein sequence ID" value="Manes.11G011800.1.v8.1.CDS"/>
    <property type="gene ID" value="Manes.11G011800.v8.1"/>
</dbReference>
<dbReference type="EMBL" id="CM004397">
    <property type="protein sequence ID" value="OAY36314.1"/>
    <property type="molecule type" value="Genomic_DNA"/>
</dbReference>
<accession>A0A2C9UWZ3</accession>
<dbReference type="OMA" id="WRLMTTI"/>
<feature type="region of interest" description="Disordered" evidence="1">
    <location>
        <begin position="57"/>
        <end position="93"/>
    </location>
</feature>
<proteinExistence type="predicted"/>
<evidence type="ECO:0000313" key="2">
    <source>
        <dbReference type="EMBL" id="OAY36314.1"/>
    </source>
</evidence>
<organism evidence="2 3">
    <name type="scientific">Manihot esculenta</name>
    <name type="common">Cassava</name>
    <name type="synonym">Jatropha manihot</name>
    <dbReference type="NCBI Taxonomy" id="3983"/>
    <lineage>
        <taxon>Eukaryota</taxon>
        <taxon>Viridiplantae</taxon>
        <taxon>Streptophyta</taxon>
        <taxon>Embryophyta</taxon>
        <taxon>Tracheophyta</taxon>
        <taxon>Spermatophyta</taxon>
        <taxon>Magnoliopsida</taxon>
        <taxon>eudicotyledons</taxon>
        <taxon>Gunneridae</taxon>
        <taxon>Pentapetalae</taxon>
        <taxon>rosids</taxon>
        <taxon>fabids</taxon>
        <taxon>Malpighiales</taxon>
        <taxon>Euphorbiaceae</taxon>
        <taxon>Crotonoideae</taxon>
        <taxon>Manihoteae</taxon>
        <taxon>Manihot</taxon>
    </lineage>
</organism>
<sequence length="93" mass="10971">MEGRLVVGWLWRSQNVGDKLKRDDLMRRVITTKASNRASVHGTKRPVTQTIDREEVEKEIHKGKEDKEKKIKEMEKTVDSHFRNQSEDDDHKT</sequence>
<reference evidence="3" key="1">
    <citation type="journal article" date="2016" name="Nat. Biotechnol.">
        <title>Sequencing wild and cultivated cassava and related species reveals extensive interspecific hybridization and genetic diversity.</title>
        <authorList>
            <person name="Bredeson J.V."/>
            <person name="Lyons J.B."/>
            <person name="Prochnik S.E."/>
            <person name="Wu G.A."/>
            <person name="Ha C.M."/>
            <person name="Edsinger-Gonzales E."/>
            <person name="Grimwood J."/>
            <person name="Schmutz J."/>
            <person name="Rabbi I.Y."/>
            <person name="Egesi C."/>
            <person name="Nauluvula P."/>
            <person name="Lebot V."/>
            <person name="Ndunguru J."/>
            <person name="Mkamilo G."/>
            <person name="Bart R.S."/>
            <person name="Setter T.L."/>
            <person name="Gleadow R.M."/>
            <person name="Kulakow P."/>
            <person name="Ferguson M.E."/>
            <person name="Rounsley S."/>
            <person name="Rokhsar D.S."/>
        </authorList>
    </citation>
    <scope>NUCLEOTIDE SEQUENCE [LARGE SCALE GENOMIC DNA]</scope>
    <source>
        <strain evidence="3">cv. AM560-2</strain>
    </source>
</reference>
<comment type="caution">
    <text evidence="2">The sequence shown here is derived from an EMBL/GenBank/DDBJ whole genome shotgun (WGS) entry which is preliminary data.</text>
</comment>
<dbReference type="Proteomes" id="UP000091857">
    <property type="component" value="Chromosome 11"/>
</dbReference>
<protein>
    <submittedName>
        <fullName evidence="2">Uncharacterized protein</fullName>
    </submittedName>
</protein>
<evidence type="ECO:0000313" key="3">
    <source>
        <dbReference type="Proteomes" id="UP000091857"/>
    </source>
</evidence>
<gene>
    <name evidence="2" type="ORF">MANES_11G011800v8</name>
</gene>
<dbReference type="AlphaFoldDB" id="A0A2C9UWZ3"/>
<name>A0A2C9UWZ3_MANES</name>
<keyword evidence="3" id="KW-1185">Reference proteome</keyword>